<organism evidence="4 5">
    <name type="scientific">Polyplosphaeria fusca</name>
    <dbReference type="NCBI Taxonomy" id="682080"/>
    <lineage>
        <taxon>Eukaryota</taxon>
        <taxon>Fungi</taxon>
        <taxon>Dikarya</taxon>
        <taxon>Ascomycota</taxon>
        <taxon>Pezizomycotina</taxon>
        <taxon>Dothideomycetes</taxon>
        <taxon>Pleosporomycetidae</taxon>
        <taxon>Pleosporales</taxon>
        <taxon>Tetraplosphaeriaceae</taxon>
        <taxon>Polyplosphaeria</taxon>
    </lineage>
</organism>
<dbReference type="GO" id="GO:0090173">
    <property type="term" value="P:regulation of synaptonemal complex assembly"/>
    <property type="evidence" value="ECO:0007669"/>
    <property type="project" value="InterPro"/>
</dbReference>
<dbReference type="InterPro" id="IPR013940">
    <property type="entry name" value="Spo22/ZIP4/TEX11"/>
</dbReference>
<dbReference type="OrthoDB" id="65716at2759"/>
<protein>
    <recommendedName>
        <fullName evidence="2">Protein ZIP4 homolog</fullName>
    </recommendedName>
</protein>
<name>A0A9P4R8D2_9PLEO</name>
<keyword evidence="5" id="KW-1185">Reference proteome</keyword>
<evidence type="ECO:0000313" key="5">
    <source>
        <dbReference type="Proteomes" id="UP000799444"/>
    </source>
</evidence>
<evidence type="ECO:0000313" key="4">
    <source>
        <dbReference type="EMBL" id="KAF2741108.1"/>
    </source>
</evidence>
<sequence length="980" mass="111552">MAPANMTGRTEREKKLKALLTFASSVARRTESSPHDATLIDDLQTHIKGLPLPFSPTVAAKYDDLDRRGTELWNLSTRLRREDQPPTDKNKDGTARLTRVLTLLRVFAFLLLDTAANQAKKSRQRMSAVRVMKIALKAARVCVENNELGYATKVLERAAEYDDTLAAQETREEEEEEAIMEAHLRTEYFAMRMTLAWRQNRVDTAEHMFAKCKHLNNCALDPSAAEKLADLLYEIGKSLLEKRNHENAVLWLQRAYDVIGEHEPSILSSDASELRLGIMHGIVQAYMHSEDINAFEKASDMVRLMENDYGDKFVVSLLKLELLSTSASFDSSKYYAVLLTIIRTVVLNETNFKTIMHHVHRLKDHSGVTACKVVEDLLDIRLFREDNDCWIEKAFIARVWIGTTITLADNGFESLREICDLTQRNTRAPLSAPAAHAAQTLLWKMVEAAHNQENFAEAEAWCSLCLHPLFDNAGTLNKSKIARRSIMCALSRQDYPAAREIFSRMSDTGKSEPVTRYLMYKTALQCDDDEFSAECLDAICRTSSKDATLLYACVMEAQSAGNRRQAIDALKKVLERYDYSAPAGVHLPALLRCTVRLLVTQLVKDRELSDNTVEELCRMFDGACSQAKASRRRPSTPAQQQFTSAEFEWFSKNAYNISLKYCTELQPQHLNKLVECCIEFIKLLEEQVQPDDHTDLFLRAMFCHFLAACSSITLARAEDNIESCLQHYLHVREHSREFRRKTADCLQRNSLGNSARGDIISKHLQVVKLEIESVLKLEKWDELDDLFKECWKYKEPDRYETLADLVLVVQAHVAKAGVDERYQRNILGVIQKIINQAWRSSNKDMAKLSRWLRCLFQLALTIDEDISLKCLEHASQFAAARHGVSDTISAHEHVPDTPPPTSPLKSADMEGKDSNHYPPTELEWLASTSFNQAVEYYLQENEEKCNTWADHALNVAQWADDGGRLRNALLERRKALVWSG</sequence>
<dbReference type="InterPro" id="IPR011990">
    <property type="entry name" value="TPR-like_helical_dom_sf"/>
</dbReference>
<dbReference type="InterPro" id="IPR039057">
    <property type="entry name" value="Spo22/ZIP4"/>
</dbReference>
<evidence type="ECO:0000256" key="2">
    <source>
        <dbReference type="ARBA" id="ARBA00031845"/>
    </source>
</evidence>
<dbReference type="PANTHER" id="PTHR40375:SF2">
    <property type="entry name" value="SPORULATION-SPECIFIC PROTEIN 22"/>
    <property type="match status" value="1"/>
</dbReference>
<keyword evidence="1" id="KW-0469">Meiosis</keyword>
<proteinExistence type="predicted"/>
<evidence type="ECO:0000256" key="1">
    <source>
        <dbReference type="ARBA" id="ARBA00023254"/>
    </source>
</evidence>
<accession>A0A9P4R8D2</accession>
<evidence type="ECO:0000256" key="3">
    <source>
        <dbReference type="SAM" id="MobiDB-lite"/>
    </source>
</evidence>
<reference evidence="4" key="1">
    <citation type="journal article" date="2020" name="Stud. Mycol.">
        <title>101 Dothideomycetes genomes: a test case for predicting lifestyles and emergence of pathogens.</title>
        <authorList>
            <person name="Haridas S."/>
            <person name="Albert R."/>
            <person name="Binder M."/>
            <person name="Bloem J."/>
            <person name="Labutti K."/>
            <person name="Salamov A."/>
            <person name="Andreopoulos B."/>
            <person name="Baker S."/>
            <person name="Barry K."/>
            <person name="Bills G."/>
            <person name="Bluhm B."/>
            <person name="Cannon C."/>
            <person name="Castanera R."/>
            <person name="Culley D."/>
            <person name="Daum C."/>
            <person name="Ezra D."/>
            <person name="Gonzalez J."/>
            <person name="Henrissat B."/>
            <person name="Kuo A."/>
            <person name="Liang C."/>
            <person name="Lipzen A."/>
            <person name="Lutzoni F."/>
            <person name="Magnuson J."/>
            <person name="Mondo S."/>
            <person name="Nolan M."/>
            <person name="Ohm R."/>
            <person name="Pangilinan J."/>
            <person name="Park H.-J."/>
            <person name="Ramirez L."/>
            <person name="Alfaro M."/>
            <person name="Sun H."/>
            <person name="Tritt A."/>
            <person name="Yoshinaga Y."/>
            <person name="Zwiers L.-H."/>
            <person name="Turgeon B."/>
            <person name="Goodwin S."/>
            <person name="Spatafora J."/>
            <person name="Crous P."/>
            <person name="Grigoriev I."/>
        </authorList>
    </citation>
    <scope>NUCLEOTIDE SEQUENCE</scope>
    <source>
        <strain evidence="4">CBS 125425</strain>
    </source>
</reference>
<dbReference type="EMBL" id="ML996098">
    <property type="protein sequence ID" value="KAF2741108.1"/>
    <property type="molecule type" value="Genomic_DNA"/>
</dbReference>
<dbReference type="GO" id="GO:0051321">
    <property type="term" value="P:meiotic cell cycle"/>
    <property type="evidence" value="ECO:0007669"/>
    <property type="project" value="UniProtKB-KW"/>
</dbReference>
<dbReference type="Gene3D" id="1.25.40.10">
    <property type="entry name" value="Tetratricopeptide repeat domain"/>
    <property type="match status" value="1"/>
</dbReference>
<dbReference type="Pfam" id="PF08631">
    <property type="entry name" value="SPO22"/>
    <property type="match status" value="1"/>
</dbReference>
<dbReference type="PANTHER" id="PTHR40375">
    <property type="entry name" value="SPORULATION-SPECIFIC PROTEIN 22"/>
    <property type="match status" value="1"/>
</dbReference>
<comment type="caution">
    <text evidence="4">The sequence shown here is derived from an EMBL/GenBank/DDBJ whole genome shotgun (WGS) entry which is preliminary data.</text>
</comment>
<dbReference type="Proteomes" id="UP000799444">
    <property type="component" value="Unassembled WGS sequence"/>
</dbReference>
<gene>
    <name evidence="4" type="ORF">EJ04DRAFT_481481</name>
</gene>
<dbReference type="AlphaFoldDB" id="A0A9P4R8D2"/>
<feature type="region of interest" description="Disordered" evidence="3">
    <location>
        <begin position="890"/>
        <end position="913"/>
    </location>
</feature>